<gene>
    <name evidence="2" type="ORF">ACFPZ3_20840</name>
</gene>
<dbReference type="EMBL" id="JBHSPA010000024">
    <property type="protein sequence ID" value="MFC5826319.1"/>
    <property type="molecule type" value="Genomic_DNA"/>
</dbReference>
<dbReference type="Proteomes" id="UP001596058">
    <property type="component" value="Unassembled WGS sequence"/>
</dbReference>
<organism evidence="2 3">
    <name type="scientific">Nonomuraea insulae</name>
    <dbReference type="NCBI Taxonomy" id="1616787"/>
    <lineage>
        <taxon>Bacteria</taxon>
        <taxon>Bacillati</taxon>
        <taxon>Actinomycetota</taxon>
        <taxon>Actinomycetes</taxon>
        <taxon>Streptosporangiales</taxon>
        <taxon>Streptosporangiaceae</taxon>
        <taxon>Nonomuraea</taxon>
    </lineage>
</organism>
<feature type="signal peptide" evidence="1">
    <location>
        <begin position="1"/>
        <end position="28"/>
    </location>
</feature>
<protein>
    <submittedName>
        <fullName evidence="2">Uncharacterized protein</fullName>
    </submittedName>
</protein>
<accession>A0ABW1CMN5</accession>
<name>A0ABW1CMN5_9ACTN</name>
<evidence type="ECO:0000313" key="3">
    <source>
        <dbReference type="Proteomes" id="UP001596058"/>
    </source>
</evidence>
<evidence type="ECO:0000256" key="1">
    <source>
        <dbReference type="SAM" id="SignalP"/>
    </source>
</evidence>
<keyword evidence="3" id="KW-1185">Reference proteome</keyword>
<comment type="caution">
    <text evidence="2">The sequence shown here is derived from an EMBL/GenBank/DDBJ whole genome shotgun (WGS) entry which is preliminary data.</text>
</comment>
<evidence type="ECO:0000313" key="2">
    <source>
        <dbReference type="EMBL" id="MFC5826319.1"/>
    </source>
</evidence>
<keyword evidence="1" id="KW-0732">Signal</keyword>
<proteinExistence type="predicted"/>
<sequence length="127" mass="13101">MYSIVRRCVSTGLATVLIAATAAVPAAAAVPPPSPFFSTVRIDSGATVGAPAAGDNRDHGDLWPNCWSDDDNVYTAYGDGVGEGKADIVTFTRGTVNDVFVSLSTGTAFGGGVKWHDFFGLNGETTL</sequence>
<feature type="chain" id="PRO_5045181532" evidence="1">
    <location>
        <begin position="29"/>
        <end position="127"/>
    </location>
</feature>
<reference evidence="3" key="1">
    <citation type="journal article" date="2019" name="Int. J. Syst. Evol. Microbiol.">
        <title>The Global Catalogue of Microorganisms (GCM) 10K type strain sequencing project: providing services to taxonomists for standard genome sequencing and annotation.</title>
        <authorList>
            <consortium name="The Broad Institute Genomics Platform"/>
            <consortium name="The Broad Institute Genome Sequencing Center for Infectious Disease"/>
            <person name="Wu L."/>
            <person name="Ma J."/>
        </authorList>
    </citation>
    <scope>NUCLEOTIDE SEQUENCE [LARGE SCALE GENOMIC DNA]</scope>
    <source>
        <strain evidence="3">CCUG 53903</strain>
    </source>
</reference>
<dbReference type="RefSeq" id="WP_379515834.1">
    <property type="nucleotide sequence ID" value="NZ_JBHSPA010000024.1"/>
</dbReference>